<dbReference type="GO" id="GO:0005886">
    <property type="term" value="C:plasma membrane"/>
    <property type="evidence" value="ECO:0007669"/>
    <property type="project" value="UniProtKB-SubCell"/>
</dbReference>
<feature type="transmembrane region" description="Helical" evidence="8">
    <location>
        <begin position="197"/>
        <end position="217"/>
    </location>
</feature>
<feature type="transmembrane region" description="Helical" evidence="8">
    <location>
        <begin position="271"/>
        <end position="293"/>
    </location>
</feature>
<comment type="subcellular location">
    <subcellularLocation>
        <location evidence="1">Cell membrane</location>
        <topology evidence="1">Multi-pass membrane protein</topology>
    </subcellularLocation>
</comment>
<feature type="transmembrane region" description="Helical" evidence="8">
    <location>
        <begin position="305"/>
        <end position="324"/>
    </location>
</feature>
<evidence type="ECO:0000256" key="4">
    <source>
        <dbReference type="ARBA" id="ARBA00022475"/>
    </source>
</evidence>
<proteinExistence type="inferred from homology"/>
<dbReference type="PROSITE" id="PS51012">
    <property type="entry name" value="ABC_TM2"/>
    <property type="match status" value="1"/>
</dbReference>
<protein>
    <recommendedName>
        <fullName evidence="9">ABC transmembrane type-2 domain-containing protein</fullName>
    </recommendedName>
</protein>
<evidence type="ECO:0000256" key="2">
    <source>
        <dbReference type="ARBA" id="ARBA00007783"/>
    </source>
</evidence>
<dbReference type="KEGG" id="bmur:ABE28_002370"/>
<evidence type="ECO:0000259" key="9">
    <source>
        <dbReference type="PROSITE" id="PS51012"/>
    </source>
</evidence>
<dbReference type="OrthoDB" id="266913at2"/>
<name>A0A1B3XJ15_9BACI</name>
<feature type="transmembrane region" description="Helical" evidence="8">
    <location>
        <begin position="350"/>
        <end position="374"/>
    </location>
</feature>
<dbReference type="EMBL" id="CP017080">
    <property type="protein sequence ID" value="AOH53181.1"/>
    <property type="molecule type" value="Genomic_DNA"/>
</dbReference>
<dbReference type="InterPro" id="IPR013525">
    <property type="entry name" value="ABC2_TM"/>
</dbReference>
<evidence type="ECO:0000256" key="5">
    <source>
        <dbReference type="ARBA" id="ARBA00022692"/>
    </source>
</evidence>
<keyword evidence="5 8" id="KW-0812">Transmembrane</keyword>
<keyword evidence="6 8" id="KW-1133">Transmembrane helix</keyword>
<dbReference type="STRING" id="264697.ABE28_002370"/>
<sequence>MKVIWNICRWEMQRIFKRPQSYLVMFAMPLIFTLLFGTFFGDGGQNKPIIALVDNDGTVLSKSLYKGIHEDNSLFKLEKRTHKQALQEIEKNKVAGIIFIPEGFEAELHDGRAPDIAFQHIPEFTTYPMVTGFLSNKLSKLKIESTAAVVWSEQTGAPWQDMYEKIAKNRNNEGVKIKKVIIEKGASNERSEVSGNASGFSIMFLMITMVSVTSTILEAKSNGVWYRLMSTPASRFDIAAGYFLSFFLIGWIQFGSLIVATSFLFDVNWGNPLSLITLVSAMMLAIVGLGLMIAGFAKTVEQQSAAGNLIIISSCMIAGVYWPLEIEPAFMQKMADFLPQTWSMRGLKEIAANGTLPVDSLVILLAFAFVFLMVGMRKMKFE</sequence>
<evidence type="ECO:0000256" key="1">
    <source>
        <dbReference type="ARBA" id="ARBA00004651"/>
    </source>
</evidence>
<keyword evidence="7 8" id="KW-0472">Membrane</keyword>
<evidence type="ECO:0000256" key="3">
    <source>
        <dbReference type="ARBA" id="ARBA00022448"/>
    </source>
</evidence>
<feature type="domain" description="ABC transmembrane type-2" evidence="9">
    <location>
        <begin position="147"/>
        <end position="382"/>
    </location>
</feature>
<dbReference type="InterPro" id="IPR047817">
    <property type="entry name" value="ABC2_TM_bact-type"/>
</dbReference>
<dbReference type="AlphaFoldDB" id="A0A1B3XJ15"/>
<keyword evidence="4" id="KW-1003">Cell membrane</keyword>
<dbReference type="Gene3D" id="3.40.1710.10">
    <property type="entry name" value="abc type-2 transporter like domain"/>
    <property type="match status" value="1"/>
</dbReference>
<evidence type="ECO:0000256" key="7">
    <source>
        <dbReference type="ARBA" id="ARBA00023136"/>
    </source>
</evidence>
<comment type="similarity">
    <text evidence="2">Belongs to the ABC-2 integral membrane protein family.</text>
</comment>
<feature type="transmembrane region" description="Helical" evidence="8">
    <location>
        <begin position="21"/>
        <end position="40"/>
    </location>
</feature>
<dbReference type="InterPro" id="IPR051449">
    <property type="entry name" value="ABC-2_transporter_component"/>
</dbReference>
<keyword evidence="11" id="KW-1185">Reference proteome</keyword>
<evidence type="ECO:0000313" key="11">
    <source>
        <dbReference type="Proteomes" id="UP000077926"/>
    </source>
</evidence>
<organism evidence="10 11">
    <name type="scientific">Peribacillus muralis</name>
    <dbReference type="NCBI Taxonomy" id="264697"/>
    <lineage>
        <taxon>Bacteria</taxon>
        <taxon>Bacillati</taxon>
        <taxon>Bacillota</taxon>
        <taxon>Bacilli</taxon>
        <taxon>Bacillales</taxon>
        <taxon>Bacillaceae</taxon>
        <taxon>Peribacillus</taxon>
    </lineage>
</organism>
<dbReference type="Proteomes" id="UP000077926">
    <property type="component" value="Chromosome"/>
</dbReference>
<keyword evidence="3" id="KW-0813">Transport</keyword>
<dbReference type="GO" id="GO:0140359">
    <property type="term" value="F:ABC-type transporter activity"/>
    <property type="evidence" value="ECO:0007669"/>
    <property type="project" value="InterPro"/>
</dbReference>
<feature type="transmembrane region" description="Helical" evidence="8">
    <location>
        <begin position="238"/>
        <end position="265"/>
    </location>
</feature>
<dbReference type="PANTHER" id="PTHR30294">
    <property type="entry name" value="MEMBRANE COMPONENT OF ABC TRANSPORTER YHHJ-RELATED"/>
    <property type="match status" value="1"/>
</dbReference>
<dbReference type="PANTHER" id="PTHR30294:SF45">
    <property type="entry name" value="LINEARMYCIN RESISTANCE PERMEASE PROTEIN LNRN"/>
    <property type="match status" value="1"/>
</dbReference>
<accession>A0A1B3XJ15</accession>
<gene>
    <name evidence="10" type="ORF">ABE28_002370</name>
</gene>
<reference evidence="10 11" key="1">
    <citation type="submission" date="2016-08" db="EMBL/GenBank/DDBJ databases">
        <title>Complete genome sequence of Bacillus muralis G25-68, a strain with toxicity to nematodes.</title>
        <authorList>
            <person name="Zheng Z."/>
        </authorList>
    </citation>
    <scope>NUCLEOTIDE SEQUENCE [LARGE SCALE GENOMIC DNA]</scope>
    <source>
        <strain evidence="10 11">G25-68</strain>
    </source>
</reference>
<evidence type="ECO:0000256" key="6">
    <source>
        <dbReference type="ARBA" id="ARBA00022989"/>
    </source>
</evidence>
<dbReference type="Pfam" id="PF12698">
    <property type="entry name" value="ABC2_membrane_3"/>
    <property type="match status" value="1"/>
</dbReference>
<evidence type="ECO:0000256" key="8">
    <source>
        <dbReference type="SAM" id="Phobius"/>
    </source>
</evidence>
<evidence type="ECO:0000313" key="10">
    <source>
        <dbReference type="EMBL" id="AOH53181.1"/>
    </source>
</evidence>
<dbReference type="RefSeq" id="WP_064462359.1">
    <property type="nucleotide sequence ID" value="NZ_CP017080.1"/>
</dbReference>